<reference evidence="5 6" key="1">
    <citation type="journal article" date="2018" name="Front. Plant Sci.">
        <title>Red Clover (Trifolium pratense) and Zigzag Clover (T. medium) - A Picture of Genomic Similarities and Differences.</title>
        <authorList>
            <person name="Dluhosova J."/>
            <person name="Istvanek J."/>
            <person name="Nedelnik J."/>
            <person name="Repkova J."/>
        </authorList>
    </citation>
    <scope>NUCLEOTIDE SEQUENCE [LARGE SCALE GENOMIC DNA]</scope>
    <source>
        <strain evidence="6">cv. 10/8</strain>
        <tissue evidence="5">Leaf</tissue>
    </source>
</reference>
<evidence type="ECO:0000256" key="4">
    <source>
        <dbReference type="ARBA" id="ARBA00023242"/>
    </source>
</evidence>
<dbReference type="PANTHER" id="PTHR12549">
    <property type="entry name" value="JMJC DOMAIN-CONTAINING HISTONE DEMETHYLATION PROTEIN"/>
    <property type="match status" value="1"/>
</dbReference>
<accession>A0A392PV77</accession>
<dbReference type="GO" id="GO:0046872">
    <property type="term" value="F:metal ion binding"/>
    <property type="evidence" value="ECO:0007669"/>
    <property type="project" value="UniProtKB-KW"/>
</dbReference>
<evidence type="ECO:0000256" key="3">
    <source>
        <dbReference type="ARBA" id="ARBA00022723"/>
    </source>
</evidence>
<evidence type="ECO:0000256" key="1">
    <source>
        <dbReference type="ARBA" id="ARBA00004123"/>
    </source>
</evidence>
<dbReference type="InterPro" id="IPR045109">
    <property type="entry name" value="LSDs-like"/>
</dbReference>
<comment type="similarity">
    <text evidence="2">Belongs to the JARID1 histone demethylase family.</text>
</comment>
<dbReference type="PANTHER" id="PTHR12549:SF11">
    <property type="entry name" value="LYSINE-SPECIFIC DEMETHYLASE JMJ25"/>
    <property type="match status" value="1"/>
</dbReference>
<dbReference type="Proteomes" id="UP000265520">
    <property type="component" value="Unassembled WGS sequence"/>
</dbReference>
<keyword evidence="6" id="KW-1185">Reference proteome</keyword>
<name>A0A392PV77_9FABA</name>
<keyword evidence="4" id="KW-0539">Nucleus</keyword>
<dbReference type="AlphaFoldDB" id="A0A392PV77"/>
<dbReference type="EMBL" id="LXQA010098973">
    <property type="protein sequence ID" value="MCI16003.1"/>
    <property type="molecule type" value="Genomic_DNA"/>
</dbReference>
<sequence length="142" mass="15800">MYVTGLSLSELSIAELDDLDGVRLYCDNCKTTIFALHKHCQTCMMQYASILVVNVLTHVAEVKLGSEDVTAIEKLMPKNLEQDKRELHDIHQDWEANDIISSDTGANDDGASSRSKLKEVEKGDSLLDAVDSLDGALWDIFR</sequence>
<dbReference type="GO" id="GO:0032454">
    <property type="term" value="F:histone H3K9 demethylase activity"/>
    <property type="evidence" value="ECO:0007669"/>
    <property type="project" value="InterPro"/>
</dbReference>
<keyword evidence="3" id="KW-0479">Metal-binding</keyword>
<feature type="non-terminal residue" evidence="5">
    <location>
        <position position="142"/>
    </location>
</feature>
<evidence type="ECO:0000256" key="2">
    <source>
        <dbReference type="ARBA" id="ARBA00006801"/>
    </source>
</evidence>
<proteinExistence type="inferred from homology"/>
<evidence type="ECO:0000313" key="6">
    <source>
        <dbReference type="Proteomes" id="UP000265520"/>
    </source>
</evidence>
<evidence type="ECO:0000313" key="5">
    <source>
        <dbReference type="EMBL" id="MCI16003.1"/>
    </source>
</evidence>
<comment type="caution">
    <text evidence="5">The sequence shown here is derived from an EMBL/GenBank/DDBJ whole genome shotgun (WGS) entry which is preliminary data.</text>
</comment>
<organism evidence="5 6">
    <name type="scientific">Trifolium medium</name>
    <dbReference type="NCBI Taxonomy" id="97028"/>
    <lineage>
        <taxon>Eukaryota</taxon>
        <taxon>Viridiplantae</taxon>
        <taxon>Streptophyta</taxon>
        <taxon>Embryophyta</taxon>
        <taxon>Tracheophyta</taxon>
        <taxon>Spermatophyta</taxon>
        <taxon>Magnoliopsida</taxon>
        <taxon>eudicotyledons</taxon>
        <taxon>Gunneridae</taxon>
        <taxon>Pentapetalae</taxon>
        <taxon>rosids</taxon>
        <taxon>fabids</taxon>
        <taxon>Fabales</taxon>
        <taxon>Fabaceae</taxon>
        <taxon>Papilionoideae</taxon>
        <taxon>50 kb inversion clade</taxon>
        <taxon>NPAAA clade</taxon>
        <taxon>Hologalegina</taxon>
        <taxon>IRL clade</taxon>
        <taxon>Trifolieae</taxon>
        <taxon>Trifolium</taxon>
    </lineage>
</organism>
<dbReference type="GO" id="GO:0000785">
    <property type="term" value="C:chromatin"/>
    <property type="evidence" value="ECO:0007669"/>
    <property type="project" value="TreeGrafter"/>
</dbReference>
<protein>
    <submittedName>
        <fullName evidence="5">Transcription factor jumonji (JmjC) domain protein</fullName>
    </submittedName>
</protein>
<dbReference type="GO" id="GO:0006357">
    <property type="term" value="P:regulation of transcription by RNA polymerase II"/>
    <property type="evidence" value="ECO:0007669"/>
    <property type="project" value="TreeGrafter"/>
</dbReference>
<dbReference type="GO" id="GO:0003712">
    <property type="term" value="F:transcription coregulator activity"/>
    <property type="evidence" value="ECO:0007669"/>
    <property type="project" value="TreeGrafter"/>
</dbReference>
<dbReference type="GO" id="GO:0000118">
    <property type="term" value="C:histone deacetylase complex"/>
    <property type="evidence" value="ECO:0007669"/>
    <property type="project" value="TreeGrafter"/>
</dbReference>
<dbReference type="GO" id="GO:0031490">
    <property type="term" value="F:chromatin DNA binding"/>
    <property type="evidence" value="ECO:0007669"/>
    <property type="project" value="TreeGrafter"/>
</dbReference>
<comment type="subcellular location">
    <subcellularLocation>
        <location evidence="1">Nucleus</location>
    </subcellularLocation>
</comment>